<dbReference type="GO" id="GO:0005886">
    <property type="term" value="C:plasma membrane"/>
    <property type="evidence" value="ECO:0007669"/>
    <property type="project" value="UniProtKB-SubCell"/>
</dbReference>
<keyword evidence="3" id="KW-0830">Ubiquinone</keyword>
<dbReference type="NCBIfam" id="TIGR01961">
    <property type="entry name" value="NuoC_fam"/>
    <property type="match status" value="1"/>
</dbReference>
<dbReference type="GO" id="GO:0048038">
    <property type="term" value="F:quinone binding"/>
    <property type="evidence" value="ECO:0007669"/>
    <property type="project" value="UniProtKB-KW"/>
</dbReference>
<comment type="subcellular location">
    <subcellularLocation>
        <location evidence="3">Cell membrane</location>
        <topology evidence="3">Peripheral membrane protein</topology>
        <orientation evidence="3">Cytoplasmic side</orientation>
    </subcellularLocation>
</comment>
<dbReference type="EC" id="7.1.1.-" evidence="3"/>
<dbReference type="GO" id="GO:0008137">
    <property type="term" value="F:NADH dehydrogenase (ubiquinone) activity"/>
    <property type="evidence" value="ECO:0007669"/>
    <property type="project" value="InterPro"/>
</dbReference>
<dbReference type="OrthoDB" id="9801496at2"/>
<sequence length="158" mass="18523">MVAKFKREYGSGVDPLTYLGQDYMVVDRSLIPEILQILRNEEQFDYCVDITAVHYPKREKQFDVIWILYSFARNERVRVKTQIADGETLPSSVPIWATANWLEREVYDMFGIKFDGHPDMKRILLPDGWKGHPLRKDYGILQQDNEWVQINLGIESGQ</sequence>
<dbReference type="PANTHER" id="PTHR10884:SF14">
    <property type="entry name" value="NADH DEHYDROGENASE [UBIQUINONE] IRON-SULFUR PROTEIN 3, MITOCHONDRIAL"/>
    <property type="match status" value="1"/>
</dbReference>
<dbReference type="InterPro" id="IPR010218">
    <property type="entry name" value="NADH_DH_suC"/>
</dbReference>
<gene>
    <name evidence="3 7" type="primary">nuoC</name>
    <name evidence="7" type="ORF">SBA1_530014</name>
</gene>
<feature type="domain" description="NADH:ubiquinone oxidoreductase 30kDa subunit" evidence="6">
    <location>
        <begin position="25"/>
        <end position="139"/>
    </location>
</feature>
<evidence type="ECO:0000313" key="7">
    <source>
        <dbReference type="EMBL" id="SPF44356.1"/>
    </source>
</evidence>
<keyword evidence="3" id="KW-0472">Membrane</keyword>
<dbReference type="InterPro" id="IPR037232">
    <property type="entry name" value="NADH_quin_OxRdtase_su_C/D-like"/>
</dbReference>
<protein>
    <recommendedName>
        <fullName evidence="3">NADH-quinone oxidoreductase subunit C</fullName>
        <ecNumber evidence="3">7.1.1.-</ecNumber>
    </recommendedName>
    <alternativeName>
        <fullName evidence="3">NADH dehydrogenase I subunit C</fullName>
    </alternativeName>
    <alternativeName>
        <fullName evidence="3">NDH-1 subunit C</fullName>
    </alternativeName>
</protein>
<reference evidence="8" key="1">
    <citation type="submission" date="2018-02" db="EMBL/GenBank/DDBJ databases">
        <authorList>
            <person name="Hausmann B."/>
        </authorList>
    </citation>
    <scope>NUCLEOTIDE SEQUENCE [LARGE SCALE GENOMIC DNA]</scope>
    <source>
        <strain evidence="8">Peat soil MAG SbA1</strain>
    </source>
</reference>
<comment type="similarity">
    <text evidence="1 3 4">Belongs to the complex I 30 kDa subunit family.</text>
</comment>
<evidence type="ECO:0000256" key="3">
    <source>
        <dbReference type="HAMAP-Rule" id="MF_01357"/>
    </source>
</evidence>
<dbReference type="Pfam" id="PF00329">
    <property type="entry name" value="Complex1_30kDa"/>
    <property type="match status" value="1"/>
</dbReference>
<organism evidence="7 8">
    <name type="scientific">Candidatus Sulfotelmatobacter kueseliae</name>
    <dbReference type="NCBI Taxonomy" id="2042962"/>
    <lineage>
        <taxon>Bacteria</taxon>
        <taxon>Pseudomonadati</taxon>
        <taxon>Acidobacteriota</taxon>
        <taxon>Terriglobia</taxon>
        <taxon>Terriglobales</taxon>
        <taxon>Candidatus Korobacteraceae</taxon>
        <taxon>Candidatus Sulfotelmatobacter</taxon>
    </lineage>
</organism>
<keyword evidence="3 4" id="KW-1278">Translocase</keyword>
<dbReference type="PROSITE" id="PS00542">
    <property type="entry name" value="COMPLEX1_30K"/>
    <property type="match status" value="1"/>
</dbReference>
<dbReference type="Gene3D" id="3.30.460.80">
    <property type="entry name" value="NADH:ubiquinone oxidoreductase, 30kDa subunit"/>
    <property type="match status" value="1"/>
</dbReference>
<dbReference type="AlphaFoldDB" id="A0A2U3KXE5"/>
<comment type="function">
    <text evidence="3">NDH-1 shuttles electrons from NADH, via FMN and iron-sulfur (Fe-S) centers, to quinones in the respiratory chain. The immediate electron acceptor for the enzyme in this species is believed to be ubiquinone. Couples the redox reaction to proton translocation (for every two electrons transferred, four hydrogen ions are translocated across the cytoplasmic membrane), and thus conserves the redox energy in a proton gradient.</text>
</comment>
<dbReference type="InterPro" id="IPR001268">
    <property type="entry name" value="NADH_UbQ_OxRdtase_30kDa_su"/>
</dbReference>
<dbReference type="InterPro" id="IPR020396">
    <property type="entry name" value="NADH_UbQ_OxRdtase_CS"/>
</dbReference>
<dbReference type="SUPFAM" id="SSF143243">
    <property type="entry name" value="Nqo5-like"/>
    <property type="match status" value="1"/>
</dbReference>
<dbReference type="PANTHER" id="PTHR10884">
    <property type="entry name" value="NADH DEHYDROGENASE UBIQUINONE IRON-SULFUR PROTEIN 3"/>
    <property type="match status" value="1"/>
</dbReference>
<name>A0A2U3KXE5_9BACT</name>
<keyword evidence="3" id="KW-1003">Cell membrane</keyword>
<evidence type="ECO:0000259" key="6">
    <source>
        <dbReference type="Pfam" id="PF00329"/>
    </source>
</evidence>
<comment type="subunit">
    <text evidence="3">NDH-1 is composed of 14 different subunits. Subunits NuoB, C, D, E, F, and G constitute the peripheral sector of the complex.</text>
</comment>
<dbReference type="Proteomes" id="UP000238701">
    <property type="component" value="Unassembled WGS sequence"/>
</dbReference>
<accession>A0A2U3KXE5</accession>
<keyword evidence="3 4" id="KW-0520">NAD</keyword>
<evidence type="ECO:0000256" key="2">
    <source>
        <dbReference type="ARBA" id="ARBA00022448"/>
    </source>
</evidence>
<keyword evidence="3 5" id="KW-0874">Quinone</keyword>
<dbReference type="EMBL" id="OMOD01000148">
    <property type="protein sequence ID" value="SPF44356.1"/>
    <property type="molecule type" value="Genomic_DNA"/>
</dbReference>
<dbReference type="HAMAP" id="MF_01357">
    <property type="entry name" value="NDH1_NuoC"/>
    <property type="match status" value="1"/>
</dbReference>
<keyword evidence="2 3" id="KW-0813">Transport</keyword>
<evidence type="ECO:0000313" key="8">
    <source>
        <dbReference type="Proteomes" id="UP000238701"/>
    </source>
</evidence>
<dbReference type="GO" id="GO:0050136">
    <property type="term" value="F:NADH dehydrogenase (quinone) (non-electrogenic) activity"/>
    <property type="evidence" value="ECO:0007669"/>
    <property type="project" value="UniProtKB-UniRule"/>
</dbReference>
<comment type="catalytic activity">
    <reaction evidence="3 5">
        <text>a quinone + NADH + 5 H(+)(in) = a quinol + NAD(+) + 4 H(+)(out)</text>
        <dbReference type="Rhea" id="RHEA:57888"/>
        <dbReference type="ChEBI" id="CHEBI:15378"/>
        <dbReference type="ChEBI" id="CHEBI:24646"/>
        <dbReference type="ChEBI" id="CHEBI:57540"/>
        <dbReference type="ChEBI" id="CHEBI:57945"/>
        <dbReference type="ChEBI" id="CHEBI:132124"/>
    </reaction>
</comment>
<proteinExistence type="inferred from homology"/>
<evidence type="ECO:0000256" key="1">
    <source>
        <dbReference type="ARBA" id="ARBA00007569"/>
    </source>
</evidence>
<evidence type="ECO:0000256" key="4">
    <source>
        <dbReference type="RuleBase" id="RU003456"/>
    </source>
</evidence>
<evidence type="ECO:0000256" key="5">
    <source>
        <dbReference type="RuleBase" id="RU003582"/>
    </source>
</evidence>